<evidence type="ECO:0000313" key="8">
    <source>
        <dbReference type="Proteomes" id="UP000601435"/>
    </source>
</evidence>
<dbReference type="InterPro" id="IPR041472">
    <property type="entry name" value="BL00235/CARNS1_N"/>
</dbReference>
<evidence type="ECO:0000313" key="7">
    <source>
        <dbReference type="EMBL" id="CAE7853974.1"/>
    </source>
</evidence>
<evidence type="ECO:0000256" key="4">
    <source>
        <dbReference type="PROSITE-ProRule" id="PRU00409"/>
    </source>
</evidence>
<evidence type="ECO:0000256" key="2">
    <source>
        <dbReference type="ARBA" id="ARBA00022741"/>
    </source>
</evidence>
<dbReference type="EMBL" id="CAJNJA010054919">
    <property type="protein sequence ID" value="CAE7853974.1"/>
    <property type="molecule type" value="Genomic_DNA"/>
</dbReference>
<proteinExistence type="predicted"/>
<dbReference type="GO" id="GO:0006281">
    <property type="term" value="P:DNA repair"/>
    <property type="evidence" value="ECO:0007669"/>
    <property type="project" value="InterPro"/>
</dbReference>
<dbReference type="InterPro" id="IPR011761">
    <property type="entry name" value="ATP-grasp"/>
</dbReference>
<dbReference type="GO" id="GO:0016874">
    <property type="term" value="F:ligase activity"/>
    <property type="evidence" value="ECO:0007669"/>
    <property type="project" value="UniProtKB-KW"/>
</dbReference>
<keyword evidence="1" id="KW-0436">Ligase</keyword>
<organism evidence="7 8">
    <name type="scientific">Symbiodinium necroappetens</name>
    <dbReference type="NCBI Taxonomy" id="1628268"/>
    <lineage>
        <taxon>Eukaryota</taxon>
        <taxon>Sar</taxon>
        <taxon>Alveolata</taxon>
        <taxon>Dinophyceae</taxon>
        <taxon>Suessiales</taxon>
        <taxon>Symbiodiniaceae</taxon>
        <taxon>Symbiodinium</taxon>
    </lineage>
</organism>
<name>A0A813A4D3_9DINO</name>
<dbReference type="Proteomes" id="UP000601435">
    <property type="component" value="Unassembled WGS sequence"/>
</dbReference>
<dbReference type="SUPFAM" id="SSF48150">
    <property type="entry name" value="DNA-glycosylase"/>
    <property type="match status" value="1"/>
</dbReference>
<dbReference type="Gene3D" id="1.10.340.30">
    <property type="entry name" value="Hypothetical protein, domain 2"/>
    <property type="match status" value="1"/>
</dbReference>
<reference evidence="7" key="1">
    <citation type="submission" date="2021-02" db="EMBL/GenBank/DDBJ databases">
        <authorList>
            <person name="Dougan E. K."/>
            <person name="Rhodes N."/>
            <person name="Thang M."/>
            <person name="Chan C."/>
        </authorList>
    </citation>
    <scope>NUCLEOTIDE SEQUENCE</scope>
</reference>
<feature type="region of interest" description="Disordered" evidence="5">
    <location>
        <begin position="39"/>
        <end position="60"/>
    </location>
</feature>
<evidence type="ECO:0000259" key="6">
    <source>
        <dbReference type="PROSITE" id="PS50975"/>
    </source>
</evidence>
<comment type="caution">
    <text evidence="7">The sequence shown here is derived from an EMBL/GenBank/DDBJ whole genome shotgun (WGS) entry which is preliminary data.</text>
</comment>
<dbReference type="GO" id="GO:0046872">
    <property type="term" value="F:metal ion binding"/>
    <property type="evidence" value="ECO:0007669"/>
    <property type="project" value="InterPro"/>
</dbReference>
<dbReference type="PROSITE" id="PS50975">
    <property type="entry name" value="ATP_GRASP"/>
    <property type="match status" value="1"/>
</dbReference>
<dbReference type="InterPro" id="IPR052032">
    <property type="entry name" value="ATP-dep_AA_Ligase"/>
</dbReference>
<protein>
    <submittedName>
        <fullName evidence="7">Carns1 protein</fullName>
    </submittedName>
</protein>
<dbReference type="PANTHER" id="PTHR43585">
    <property type="entry name" value="FUMIPYRROLE BIOSYNTHESIS PROTEIN C"/>
    <property type="match status" value="1"/>
</dbReference>
<accession>A0A813A4D3</accession>
<keyword evidence="3 4" id="KW-0067">ATP-binding</keyword>
<evidence type="ECO:0000256" key="5">
    <source>
        <dbReference type="SAM" id="MobiDB-lite"/>
    </source>
</evidence>
<dbReference type="Pfam" id="PF13535">
    <property type="entry name" value="ATP-grasp_4"/>
    <property type="match status" value="1"/>
</dbReference>
<dbReference type="Pfam" id="PF18130">
    <property type="entry name" value="ATPgrasp_N"/>
    <property type="match status" value="1"/>
</dbReference>
<gene>
    <name evidence="7" type="primary">Carns1</name>
    <name evidence="7" type="ORF">SNEC2469_LOCUS26707</name>
</gene>
<dbReference type="Gene3D" id="3.40.50.20">
    <property type="match status" value="1"/>
</dbReference>
<dbReference type="GO" id="GO:0005524">
    <property type="term" value="F:ATP binding"/>
    <property type="evidence" value="ECO:0007669"/>
    <property type="project" value="UniProtKB-UniRule"/>
</dbReference>
<keyword evidence="2 4" id="KW-0547">Nucleotide-binding</keyword>
<dbReference type="Gene3D" id="3.30.470.20">
    <property type="entry name" value="ATP-grasp fold, B domain"/>
    <property type="match status" value="1"/>
</dbReference>
<feature type="domain" description="ATP-grasp" evidence="6">
    <location>
        <begin position="982"/>
        <end position="1200"/>
    </location>
</feature>
<sequence length="1297" mass="143789">MNHLARHHPLTRPRLARLQLAEKTMRRWSSSLARLTPSSSIARFSQRKQRSRSMPKSMRPCRDETVIPAAAGNMEETSGDKVSRVQELPPLDDRFEPFLTPEMVSAERRWKREVIGLLAWRKDGAWLNLRLHRYLMQVIAPSGAESTFVSRLPEAPEQVVYPRQESQASFIESNAWVQKALQHGRGACILAPSWPLEDSGFVAMGPLIPGATIPSHISHPRCEKRLRPRNLQPRRAAKYVFPKSVELAQFVAICKIYQTRQLTGQQTRLPREEGGAMGRLLVKRRREEVTSTLKARRTESVAREALVLDSSESEDVLVEKVEAQVEPELELDWSQLGDHVEDLLCGHGAAKQASRFLPGCPWCERRGQGSLEAISLLHPHPALPLSPGPASQLSEEEFSKEGLRLPPPVSLDELRKRCAHFRQSGSSRHLCSDLCYFRDYEPARQLRAFQDRAEAAPALLPPGRLAGLSARLALSQQPPYWCVVFHAASGAVLGQSRQAWKILQSSSASTEAPAHDWRFRWSQGVHQSTSKALQRQVFESPFGLVEELLADNAWQLLATCVLLNKTGRLAVDRVLPEFLSICPGPHELLATAPDVLHRIFLPLGLHRKRARMLRRFSTEFLEAQKEADGNIALEHVRRFHGVGKYASDAYEIFILKRISTVQPTDSYLRWYSSTLRCQLREHGYNDLDEGFSLFSRQHELRPDSSPQKQPRPVKSYTEALQLERSREGTWQASPKTSFDWASPIPRRRPSVVSVDGPVDFDIVIDIDDGGKAEPRTQTIDTDIPANRVGAQNRERSRFEKEMLLASPGRLPPPLTADQREEAIRQLLPTATFQMLAKVPKKLLTQADESAKKLRRQLMRGATVVFVTAGLPGKRFTFEIAASLGIKPVILEHPDSWSRSLVDEGLAAKFIPVDMTQPSEDIFSQALEEIKNLGEDGLTGTADGIATFVELSVPLAARLAEALGLPGLRPAAVDSARNKHATRACLKTAGLPTPRNFLIDDKSKLKEAGTTVGFPAVLKPVSGAASLGVKKVTNSAEMEKCYKEIVDELSTLVVSSGALVQGSPDNAGLNAQESGVDLTVLMEQFLDGPEVDVDVVMSEGEYVYACVADNGPTLEPYFNETWACCPSLLPKDQQVALRDLGVQCIKALGFTCGVFHVELKYTSHGPQLIEVNARMGGGQVHECNRLTWGVDLVEETMLVSLGIPSRPCVPREPVSGTAYCYVNAMKSGTVTDISKLEELRKRDNVVWAKPLTRVGAQAVGPADGLPTWLCDLFVQGKTAKEALAYLQAIEKENPVLVA</sequence>
<dbReference type="SUPFAM" id="SSF56059">
    <property type="entry name" value="Glutathione synthetase ATP-binding domain-like"/>
    <property type="match status" value="1"/>
</dbReference>
<evidence type="ECO:0000256" key="3">
    <source>
        <dbReference type="ARBA" id="ARBA00022840"/>
    </source>
</evidence>
<dbReference type="InterPro" id="IPR011257">
    <property type="entry name" value="DNA_glycosylase"/>
</dbReference>
<keyword evidence="8" id="KW-1185">Reference proteome</keyword>
<dbReference type="PANTHER" id="PTHR43585:SF2">
    <property type="entry name" value="ATP-GRASP ENZYME FSQD"/>
    <property type="match status" value="1"/>
</dbReference>
<dbReference type="OrthoDB" id="434648at2759"/>
<evidence type="ECO:0000256" key="1">
    <source>
        <dbReference type="ARBA" id="ARBA00022598"/>
    </source>
</evidence>